<evidence type="ECO:0000313" key="1">
    <source>
        <dbReference type="EMBL" id="ERN13275.1"/>
    </source>
</evidence>
<gene>
    <name evidence="1" type="ORF">AMTR_s00041p00027800</name>
</gene>
<dbReference type="Gramene" id="ERN13275">
    <property type="protein sequence ID" value="ERN13275"/>
    <property type="gene ID" value="AMTR_s00041p00027800"/>
</dbReference>
<sequence>MEVVFTGGRLDSMLTAGGRQDLDGCVSGDRLVWTEASAELDPFWTGASVERDLLDERVGGEIPFGQTRQWRGTGEESLL</sequence>
<dbReference type="HOGENOM" id="CLU_2609257_0_0_1"/>
<reference evidence="2" key="1">
    <citation type="journal article" date="2013" name="Science">
        <title>The Amborella genome and the evolution of flowering plants.</title>
        <authorList>
            <consortium name="Amborella Genome Project"/>
        </authorList>
    </citation>
    <scope>NUCLEOTIDE SEQUENCE [LARGE SCALE GENOMIC DNA]</scope>
</reference>
<proteinExistence type="predicted"/>
<name>W1Q063_AMBTC</name>
<dbReference type="AlphaFoldDB" id="W1Q063"/>
<protein>
    <submittedName>
        <fullName evidence="1">Uncharacterized protein</fullName>
    </submittedName>
</protein>
<evidence type="ECO:0000313" key="2">
    <source>
        <dbReference type="Proteomes" id="UP000017836"/>
    </source>
</evidence>
<dbReference type="Proteomes" id="UP000017836">
    <property type="component" value="Unassembled WGS sequence"/>
</dbReference>
<accession>W1Q063</accession>
<dbReference type="EMBL" id="KI392588">
    <property type="protein sequence ID" value="ERN13275.1"/>
    <property type="molecule type" value="Genomic_DNA"/>
</dbReference>
<organism evidence="1 2">
    <name type="scientific">Amborella trichopoda</name>
    <dbReference type="NCBI Taxonomy" id="13333"/>
    <lineage>
        <taxon>Eukaryota</taxon>
        <taxon>Viridiplantae</taxon>
        <taxon>Streptophyta</taxon>
        <taxon>Embryophyta</taxon>
        <taxon>Tracheophyta</taxon>
        <taxon>Spermatophyta</taxon>
        <taxon>Magnoliopsida</taxon>
        <taxon>Amborellales</taxon>
        <taxon>Amborellaceae</taxon>
        <taxon>Amborella</taxon>
    </lineage>
</organism>
<keyword evidence="2" id="KW-1185">Reference proteome</keyword>